<evidence type="ECO:0000313" key="12">
    <source>
        <dbReference type="Proteomes" id="UP001596432"/>
    </source>
</evidence>
<dbReference type="SUPFAM" id="SSF144091">
    <property type="entry name" value="Rhomboid-like"/>
    <property type="match status" value="1"/>
</dbReference>
<dbReference type="Proteomes" id="UP001596432">
    <property type="component" value="Unassembled WGS sequence"/>
</dbReference>
<evidence type="ECO:0000256" key="2">
    <source>
        <dbReference type="ARBA" id="ARBA00022692"/>
    </source>
</evidence>
<evidence type="ECO:0000256" key="4">
    <source>
        <dbReference type="ARBA" id="ARBA00022771"/>
    </source>
</evidence>
<dbReference type="InterPro" id="IPR022764">
    <property type="entry name" value="Peptidase_S54_rhomboid_dom"/>
</dbReference>
<dbReference type="PANTHER" id="PTHR43066">
    <property type="entry name" value="RHOMBOID-RELATED PROTEIN"/>
    <property type="match status" value="1"/>
</dbReference>
<dbReference type="Gene3D" id="4.10.1110.10">
    <property type="entry name" value="AN1-like Zinc finger"/>
    <property type="match status" value="1"/>
</dbReference>
<sequence length="313" mass="33004">MSRCDECGKQENMPYQCRHCGGTFCAEHRLPENHGCPGLDNWSDPGGVFDSGFDDGVADDSGGGGVRDRLGIDTGPGGPLAYFRGNMTYAFLGAMWLTFLLQHVVILVAGGDVYSAIFTLRASHPEYVWTWFTSIFAHAPFSLFHIGLNSIVIYFFGRIVEDYVGSRDFALLFLGSGAIAGLAQIGYYIVQIGGIPQTSTAGVLGASGAALAVMGVLTVLNPNLRVYLYFILPVPLWLLTVGYTGWTVYQIVSVGAGAGGTAQVAHLLGLIVGLLYGQHVKGRHRVPNQLQFGAGGGGRGPGGPGGPGGRGPF</sequence>
<keyword evidence="5" id="KW-0862">Zinc</keyword>
<evidence type="ECO:0000256" key="8">
    <source>
        <dbReference type="SAM" id="MobiDB-lite"/>
    </source>
</evidence>
<keyword evidence="3" id="KW-0479">Metal-binding</keyword>
<keyword evidence="4" id="KW-0863">Zinc-finger</keyword>
<dbReference type="AlphaFoldDB" id="A0ABD5Y8L3"/>
<evidence type="ECO:0000256" key="3">
    <source>
        <dbReference type="ARBA" id="ARBA00022723"/>
    </source>
</evidence>
<comment type="caution">
    <text evidence="11">The sequence shown here is derived from an EMBL/GenBank/DDBJ whole genome shotgun (WGS) entry which is preliminary data.</text>
</comment>
<keyword evidence="11" id="KW-0378">Hydrolase</keyword>
<dbReference type="PANTHER" id="PTHR43066:SF11">
    <property type="entry name" value="PEPTIDASE S54 RHOMBOID DOMAIN-CONTAINING PROTEIN"/>
    <property type="match status" value="1"/>
</dbReference>
<dbReference type="GO" id="GO:0008270">
    <property type="term" value="F:zinc ion binding"/>
    <property type="evidence" value="ECO:0007669"/>
    <property type="project" value="UniProtKB-KW"/>
</dbReference>
<feature type="transmembrane region" description="Helical" evidence="9">
    <location>
        <begin position="227"/>
        <end position="246"/>
    </location>
</feature>
<dbReference type="Pfam" id="PF01694">
    <property type="entry name" value="Rhomboid"/>
    <property type="match status" value="1"/>
</dbReference>
<dbReference type="RefSeq" id="WP_274322778.1">
    <property type="nucleotide sequence ID" value="NZ_CP118158.1"/>
</dbReference>
<evidence type="ECO:0000256" key="9">
    <source>
        <dbReference type="SAM" id="Phobius"/>
    </source>
</evidence>
<evidence type="ECO:0000256" key="7">
    <source>
        <dbReference type="ARBA" id="ARBA00023136"/>
    </source>
</evidence>
<dbReference type="PROSITE" id="PS51039">
    <property type="entry name" value="ZF_AN1"/>
    <property type="match status" value="1"/>
</dbReference>
<evidence type="ECO:0000256" key="1">
    <source>
        <dbReference type="ARBA" id="ARBA00004141"/>
    </source>
</evidence>
<dbReference type="Pfam" id="PF01428">
    <property type="entry name" value="zf-AN1"/>
    <property type="match status" value="1"/>
</dbReference>
<dbReference type="GO" id="GO:0006508">
    <property type="term" value="P:proteolysis"/>
    <property type="evidence" value="ECO:0007669"/>
    <property type="project" value="UniProtKB-KW"/>
</dbReference>
<name>A0ABD5Y8L3_9EURY</name>
<dbReference type="InterPro" id="IPR035896">
    <property type="entry name" value="AN1-like_Znf"/>
</dbReference>
<feature type="transmembrane region" description="Helical" evidence="9">
    <location>
        <begin position="129"/>
        <end position="157"/>
    </location>
</feature>
<dbReference type="GeneID" id="78822020"/>
<gene>
    <name evidence="11" type="ORF">ACFQMA_17910</name>
</gene>
<feature type="transmembrane region" description="Helical" evidence="9">
    <location>
        <begin position="201"/>
        <end position="220"/>
    </location>
</feature>
<comment type="subcellular location">
    <subcellularLocation>
        <location evidence="1">Membrane</location>
        <topology evidence="1">Multi-pass membrane protein</topology>
    </subcellularLocation>
</comment>
<dbReference type="SMART" id="SM00154">
    <property type="entry name" value="ZnF_AN1"/>
    <property type="match status" value="1"/>
</dbReference>
<proteinExistence type="predicted"/>
<keyword evidence="7 9" id="KW-0472">Membrane</keyword>
<evidence type="ECO:0000256" key="5">
    <source>
        <dbReference type="ARBA" id="ARBA00022833"/>
    </source>
</evidence>
<evidence type="ECO:0000259" key="10">
    <source>
        <dbReference type="PROSITE" id="PS51039"/>
    </source>
</evidence>
<feature type="compositionally biased region" description="Gly residues" evidence="8">
    <location>
        <begin position="293"/>
        <end position="313"/>
    </location>
</feature>
<feature type="transmembrane region" description="Helical" evidence="9">
    <location>
        <begin position="252"/>
        <end position="276"/>
    </location>
</feature>
<dbReference type="InterPro" id="IPR000058">
    <property type="entry name" value="Znf_AN1"/>
</dbReference>
<dbReference type="EMBL" id="JBHTAS010000001">
    <property type="protein sequence ID" value="MFC7141700.1"/>
    <property type="molecule type" value="Genomic_DNA"/>
</dbReference>
<protein>
    <submittedName>
        <fullName evidence="11">Rhomboid family intramembrane serine protease</fullName>
        <ecNumber evidence="11">3.4.21.105</ecNumber>
    </submittedName>
</protein>
<dbReference type="InterPro" id="IPR035952">
    <property type="entry name" value="Rhomboid-like_sf"/>
</dbReference>
<evidence type="ECO:0000256" key="6">
    <source>
        <dbReference type="ARBA" id="ARBA00022989"/>
    </source>
</evidence>
<keyword evidence="11" id="KW-0645">Protease</keyword>
<organism evidence="11 12">
    <name type="scientific">Halosimplex aquaticum</name>
    <dbReference type="NCBI Taxonomy" id="3026162"/>
    <lineage>
        <taxon>Archaea</taxon>
        <taxon>Methanobacteriati</taxon>
        <taxon>Methanobacteriota</taxon>
        <taxon>Stenosarchaea group</taxon>
        <taxon>Halobacteria</taxon>
        <taxon>Halobacteriales</taxon>
        <taxon>Haloarculaceae</taxon>
        <taxon>Halosimplex</taxon>
    </lineage>
</organism>
<feature type="transmembrane region" description="Helical" evidence="9">
    <location>
        <begin position="169"/>
        <end position="189"/>
    </location>
</feature>
<keyword evidence="2 9" id="KW-0812">Transmembrane</keyword>
<evidence type="ECO:0000313" key="11">
    <source>
        <dbReference type="EMBL" id="MFC7141700.1"/>
    </source>
</evidence>
<dbReference type="GO" id="GO:0008233">
    <property type="term" value="F:peptidase activity"/>
    <property type="evidence" value="ECO:0007669"/>
    <property type="project" value="UniProtKB-KW"/>
</dbReference>
<dbReference type="GO" id="GO:0016020">
    <property type="term" value="C:membrane"/>
    <property type="evidence" value="ECO:0007669"/>
    <property type="project" value="UniProtKB-SubCell"/>
</dbReference>
<keyword evidence="6 9" id="KW-1133">Transmembrane helix</keyword>
<feature type="region of interest" description="Disordered" evidence="8">
    <location>
        <begin position="291"/>
        <end position="313"/>
    </location>
</feature>
<dbReference type="Gene3D" id="1.20.1540.10">
    <property type="entry name" value="Rhomboid-like"/>
    <property type="match status" value="1"/>
</dbReference>
<feature type="transmembrane region" description="Helical" evidence="9">
    <location>
        <begin position="89"/>
        <end position="109"/>
    </location>
</feature>
<feature type="domain" description="AN1-type" evidence="10">
    <location>
        <begin position="1"/>
        <end position="44"/>
    </location>
</feature>
<dbReference type="SUPFAM" id="SSF118310">
    <property type="entry name" value="AN1-like Zinc finger"/>
    <property type="match status" value="1"/>
</dbReference>
<reference evidence="11 12" key="1">
    <citation type="journal article" date="2019" name="Int. J. Syst. Evol. Microbiol.">
        <title>The Global Catalogue of Microorganisms (GCM) 10K type strain sequencing project: providing services to taxonomists for standard genome sequencing and annotation.</title>
        <authorList>
            <consortium name="The Broad Institute Genomics Platform"/>
            <consortium name="The Broad Institute Genome Sequencing Center for Infectious Disease"/>
            <person name="Wu L."/>
            <person name="Ma J."/>
        </authorList>
    </citation>
    <scope>NUCLEOTIDE SEQUENCE [LARGE SCALE GENOMIC DNA]</scope>
    <source>
        <strain evidence="11 12">XZYJT29</strain>
    </source>
</reference>
<keyword evidence="12" id="KW-1185">Reference proteome</keyword>
<accession>A0ABD5Y8L3</accession>
<dbReference type="EC" id="3.4.21.105" evidence="11"/>